<reference evidence="1" key="2">
    <citation type="submission" date="2016-06" db="EMBL/GenBank/DDBJ databases">
        <title>The genome of a short-lived fish provides insights into sex chromosome evolution and the genetic control of aging.</title>
        <authorList>
            <person name="Reichwald K."/>
            <person name="Felder M."/>
            <person name="Petzold A."/>
            <person name="Koch P."/>
            <person name="Groth M."/>
            <person name="Platzer M."/>
        </authorList>
    </citation>
    <scope>NUCLEOTIDE SEQUENCE</scope>
    <source>
        <tissue evidence="1">Brain</tissue>
    </source>
</reference>
<proteinExistence type="predicted"/>
<feature type="non-terminal residue" evidence="1">
    <location>
        <position position="1"/>
    </location>
</feature>
<protein>
    <submittedName>
        <fullName evidence="1">Neuropeptide VF</fullName>
    </submittedName>
</protein>
<evidence type="ECO:0000313" key="1">
    <source>
        <dbReference type="EMBL" id="SBQ63300.1"/>
    </source>
</evidence>
<organism evidence="1">
    <name type="scientific">Nothobranchius korthausae</name>
    <dbReference type="NCBI Taxonomy" id="1143690"/>
    <lineage>
        <taxon>Eukaryota</taxon>
        <taxon>Metazoa</taxon>
        <taxon>Chordata</taxon>
        <taxon>Craniata</taxon>
        <taxon>Vertebrata</taxon>
        <taxon>Euteleostomi</taxon>
        <taxon>Actinopterygii</taxon>
        <taxon>Neopterygii</taxon>
        <taxon>Teleostei</taxon>
        <taxon>Neoteleostei</taxon>
        <taxon>Acanthomorphata</taxon>
        <taxon>Ovalentaria</taxon>
        <taxon>Atherinomorphae</taxon>
        <taxon>Cyprinodontiformes</taxon>
        <taxon>Nothobranchiidae</taxon>
        <taxon>Nothobranchius</taxon>
    </lineage>
</organism>
<dbReference type="EMBL" id="HAEB01016773">
    <property type="protein sequence ID" value="SBQ63300.1"/>
    <property type="molecule type" value="Transcribed_RNA"/>
</dbReference>
<reference evidence="1" key="1">
    <citation type="submission" date="2016-05" db="EMBL/GenBank/DDBJ databases">
        <authorList>
            <person name="Lavstsen T."/>
            <person name="Jespersen J.S."/>
        </authorList>
    </citation>
    <scope>NUCLEOTIDE SEQUENCE</scope>
    <source>
        <tissue evidence="1">Brain</tissue>
    </source>
</reference>
<accession>A0A1A8FV70</accession>
<sequence length="43" mass="5206">KLLTLQAAQKKMRTWKRKPLKGEEVLLRLLLQNLLFLLQTRKF</sequence>
<name>A0A1A8FV70_9TELE</name>
<keyword evidence="1" id="KW-0527">Neuropeptide</keyword>
<gene>
    <name evidence="1" type="primary">NPVF</name>
</gene>
<dbReference type="AlphaFoldDB" id="A0A1A8FV70"/>
<dbReference type="GO" id="GO:0007218">
    <property type="term" value="P:neuropeptide signaling pathway"/>
    <property type="evidence" value="ECO:0007669"/>
    <property type="project" value="UniProtKB-KW"/>
</dbReference>